<dbReference type="RefSeq" id="WP_377580705.1">
    <property type="nucleotide sequence ID" value="NZ_JBHTKA010000007.1"/>
</dbReference>
<dbReference type="InterPro" id="IPR023296">
    <property type="entry name" value="Glyco_hydro_beta-prop_sf"/>
</dbReference>
<keyword evidence="3 5" id="KW-0378">Hydrolase</keyword>
<evidence type="ECO:0000256" key="1">
    <source>
        <dbReference type="ARBA" id="ARBA00004834"/>
    </source>
</evidence>
<evidence type="ECO:0000256" key="3">
    <source>
        <dbReference type="ARBA" id="ARBA00022801"/>
    </source>
</evidence>
<dbReference type="SUPFAM" id="SSF75005">
    <property type="entry name" value="Arabinanase/levansucrase/invertase"/>
    <property type="match status" value="1"/>
</dbReference>
<dbReference type="InterPro" id="IPR006710">
    <property type="entry name" value="Glyco_hydro_43"/>
</dbReference>
<evidence type="ECO:0000313" key="6">
    <source>
        <dbReference type="EMBL" id="MFD1001232.1"/>
    </source>
</evidence>
<comment type="similarity">
    <text evidence="2 5">Belongs to the glycosyl hydrolase 43 family.</text>
</comment>
<evidence type="ECO:0000256" key="2">
    <source>
        <dbReference type="ARBA" id="ARBA00009865"/>
    </source>
</evidence>
<evidence type="ECO:0000256" key="5">
    <source>
        <dbReference type="RuleBase" id="RU361187"/>
    </source>
</evidence>
<reference evidence="7" key="1">
    <citation type="journal article" date="2019" name="Int. J. Syst. Evol. Microbiol.">
        <title>The Global Catalogue of Microorganisms (GCM) 10K type strain sequencing project: providing services to taxonomists for standard genome sequencing and annotation.</title>
        <authorList>
            <consortium name="The Broad Institute Genomics Platform"/>
            <consortium name="The Broad Institute Genome Sequencing Center for Infectious Disease"/>
            <person name="Wu L."/>
            <person name="Ma J."/>
        </authorList>
    </citation>
    <scope>NUCLEOTIDE SEQUENCE [LARGE SCALE GENOMIC DNA]</scope>
    <source>
        <strain evidence="7">CCUG 58938</strain>
    </source>
</reference>
<evidence type="ECO:0000256" key="4">
    <source>
        <dbReference type="ARBA" id="ARBA00023295"/>
    </source>
</evidence>
<comment type="pathway">
    <text evidence="1">Glycan metabolism; L-arabinan degradation.</text>
</comment>
<dbReference type="Proteomes" id="UP001597112">
    <property type="component" value="Unassembled WGS sequence"/>
</dbReference>
<dbReference type="Pfam" id="PF04616">
    <property type="entry name" value="Glyco_hydro_43"/>
    <property type="match status" value="1"/>
</dbReference>
<dbReference type="Gene3D" id="2.115.10.20">
    <property type="entry name" value="Glycosyl hydrolase domain, family 43"/>
    <property type="match status" value="1"/>
</dbReference>
<accession>A0ABW3K878</accession>
<evidence type="ECO:0000313" key="7">
    <source>
        <dbReference type="Proteomes" id="UP001597112"/>
    </source>
</evidence>
<keyword evidence="7" id="KW-1185">Reference proteome</keyword>
<dbReference type="GO" id="GO:0016787">
    <property type="term" value="F:hydrolase activity"/>
    <property type="evidence" value="ECO:0007669"/>
    <property type="project" value="UniProtKB-KW"/>
</dbReference>
<gene>
    <name evidence="6" type="ORF">ACFQ21_18025</name>
</gene>
<organism evidence="6 7">
    <name type="scientific">Ohtaekwangia kribbensis</name>
    <dbReference type="NCBI Taxonomy" id="688913"/>
    <lineage>
        <taxon>Bacteria</taxon>
        <taxon>Pseudomonadati</taxon>
        <taxon>Bacteroidota</taxon>
        <taxon>Cytophagia</taxon>
        <taxon>Cytophagales</taxon>
        <taxon>Fulvivirgaceae</taxon>
        <taxon>Ohtaekwangia</taxon>
    </lineage>
</organism>
<keyword evidence="4 5" id="KW-0326">Glycosidase</keyword>
<name>A0ABW3K878_9BACT</name>
<dbReference type="InterPro" id="IPR050727">
    <property type="entry name" value="GH43_arabinanases"/>
</dbReference>
<dbReference type="EMBL" id="JBHTKA010000007">
    <property type="protein sequence ID" value="MFD1001232.1"/>
    <property type="molecule type" value="Genomic_DNA"/>
</dbReference>
<comment type="caution">
    <text evidence="6">The sequence shown here is derived from an EMBL/GenBank/DDBJ whole genome shotgun (WGS) entry which is preliminary data.</text>
</comment>
<dbReference type="PANTHER" id="PTHR43301">
    <property type="entry name" value="ARABINAN ENDO-1,5-ALPHA-L-ARABINOSIDASE"/>
    <property type="match status" value="1"/>
</dbReference>
<proteinExistence type="inferred from homology"/>
<dbReference type="CDD" id="cd08999">
    <property type="entry name" value="GH43_ABN-like"/>
    <property type="match status" value="1"/>
</dbReference>
<sequence>MMRYSIVIVVMLGVMIRLSAQVTFTNPVYTSDFADPTIIRGHDGWFYAYGTNTEINNILYHIQVAKSQDLVHWEIAGDVLPIKPTWADKDFWAPHVLYDAVRNQYYLYYSGESPDDKIGKCIGVAVSKNPAGPFVDIGQPLVCGEEFINIDPMAFDDPVTGKKYLYWGSGFKPIKVQELNDDRVSFKVGTSPVGIVSPGKDVDYSRLIEGAWVHHHDGYYYLLYSGDNCCGDKANYAVMVARSKKATGPFERLGAVKKDNNSAILVKNDAWLAPGHNSVVTDDAGQDWIIYHAIARDAALKDKGRVMLIDKLQYKNGWPFIKTGTPGIKPQPIPTIRKLINNPK</sequence>
<protein>
    <submittedName>
        <fullName evidence="6">Glycoside hydrolase family 43 protein</fullName>
    </submittedName>
</protein>
<dbReference type="PANTHER" id="PTHR43301:SF3">
    <property type="entry name" value="ARABINAN ENDO-1,5-ALPHA-L-ARABINOSIDASE A-RELATED"/>
    <property type="match status" value="1"/>
</dbReference>